<dbReference type="InterPro" id="IPR036388">
    <property type="entry name" value="WH-like_DNA-bd_sf"/>
</dbReference>
<comment type="caution">
    <text evidence="6">The sequence shown here is derived from an EMBL/GenBank/DDBJ whole genome shotgun (WGS) entry which is preliminary data.</text>
</comment>
<dbReference type="Proteomes" id="UP000009881">
    <property type="component" value="Unassembled WGS sequence"/>
</dbReference>
<accession>K9GVI3</accession>
<evidence type="ECO:0000256" key="3">
    <source>
        <dbReference type="ARBA" id="ARBA00023163"/>
    </source>
</evidence>
<dbReference type="PROSITE" id="PS51063">
    <property type="entry name" value="HTH_CRP_2"/>
    <property type="match status" value="1"/>
</dbReference>
<keyword evidence="1" id="KW-0805">Transcription regulation</keyword>
<dbReference type="InterPro" id="IPR018490">
    <property type="entry name" value="cNMP-bd_dom_sf"/>
</dbReference>
<gene>
    <name evidence="6" type="ORF">C882_0936</name>
</gene>
<dbReference type="Pfam" id="PF00027">
    <property type="entry name" value="cNMP_binding"/>
    <property type="match status" value="1"/>
</dbReference>
<feature type="domain" description="HTH crp-type" evidence="5">
    <location>
        <begin position="149"/>
        <end position="222"/>
    </location>
</feature>
<evidence type="ECO:0000256" key="1">
    <source>
        <dbReference type="ARBA" id="ARBA00023015"/>
    </source>
</evidence>
<evidence type="ECO:0000313" key="7">
    <source>
        <dbReference type="Proteomes" id="UP000009881"/>
    </source>
</evidence>
<proteinExistence type="predicted"/>
<dbReference type="Gene3D" id="1.10.10.10">
    <property type="entry name" value="Winged helix-like DNA-binding domain superfamily/Winged helix DNA-binding domain"/>
    <property type="match status" value="1"/>
</dbReference>
<keyword evidence="7" id="KW-1185">Reference proteome</keyword>
<dbReference type="STRING" id="1238182.C882_0936"/>
<sequence>MVTDAAYRTLDGVKLLESLLPAERETVAAQCRWRRYLPGEQIIDRQSDSRDVFFVVSGAVRVVIYSLSGREVALDDIHAGGVFGELAALDGNPRSASVMAVGETTVASLTHEQFFTLLRGHPDVALAVMQRLANIVRTATTRILDLSTLGANNRVHADLLQLTRSAPLTAEGFAAISPIPVHSDIAARVSTTRETVARVLNDLSRKKIVRRDQNALVVLDVERLSEMVEEVRGE</sequence>
<dbReference type="PANTHER" id="PTHR24567:SF74">
    <property type="entry name" value="HTH-TYPE TRANSCRIPTIONAL REGULATOR ARCR"/>
    <property type="match status" value="1"/>
</dbReference>
<dbReference type="SMART" id="SM00100">
    <property type="entry name" value="cNMP"/>
    <property type="match status" value="1"/>
</dbReference>
<keyword evidence="2" id="KW-0238">DNA-binding</keyword>
<evidence type="ECO:0000259" key="5">
    <source>
        <dbReference type="PROSITE" id="PS51063"/>
    </source>
</evidence>
<dbReference type="CDD" id="cd00038">
    <property type="entry name" value="CAP_ED"/>
    <property type="match status" value="1"/>
</dbReference>
<dbReference type="PATRIC" id="fig|1238182.3.peg.3150"/>
<dbReference type="eggNOG" id="COG0664">
    <property type="taxonomic scope" value="Bacteria"/>
</dbReference>
<dbReference type="GO" id="GO:0005829">
    <property type="term" value="C:cytosol"/>
    <property type="evidence" value="ECO:0007669"/>
    <property type="project" value="TreeGrafter"/>
</dbReference>
<evidence type="ECO:0000313" key="6">
    <source>
        <dbReference type="EMBL" id="EKV28724.1"/>
    </source>
</evidence>
<dbReference type="SMART" id="SM00419">
    <property type="entry name" value="HTH_CRP"/>
    <property type="match status" value="1"/>
</dbReference>
<dbReference type="GO" id="GO:0003677">
    <property type="term" value="F:DNA binding"/>
    <property type="evidence" value="ECO:0007669"/>
    <property type="project" value="UniProtKB-KW"/>
</dbReference>
<dbReference type="GO" id="GO:0003700">
    <property type="term" value="F:DNA-binding transcription factor activity"/>
    <property type="evidence" value="ECO:0007669"/>
    <property type="project" value="TreeGrafter"/>
</dbReference>
<evidence type="ECO:0000259" key="4">
    <source>
        <dbReference type="PROSITE" id="PS50042"/>
    </source>
</evidence>
<dbReference type="Pfam" id="PF13545">
    <property type="entry name" value="HTH_Crp_2"/>
    <property type="match status" value="1"/>
</dbReference>
<dbReference type="SUPFAM" id="SSF51206">
    <property type="entry name" value="cAMP-binding domain-like"/>
    <property type="match status" value="1"/>
</dbReference>
<dbReference type="PANTHER" id="PTHR24567">
    <property type="entry name" value="CRP FAMILY TRANSCRIPTIONAL REGULATORY PROTEIN"/>
    <property type="match status" value="1"/>
</dbReference>
<dbReference type="EMBL" id="ANHY01000015">
    <property type="protein sequence ID" value="EKV28724.1"/>
    <property type="molecule type" value="Genomic_DNA"/>
</dbReference>
<dbReference type="InterPro" id="IPR012318">
    <property type="entry name" value="HTH_CRP"/>
</dbReference>
<dbReference type="SUPFAM" id="SSF46785">
    <property type="entry name" value="Winged helix' DNA-binding domain"/>
    <property type="match status" value="1"/>
</dbReference>
<organism evidence="6 7">
    <name type="scientific">Caenispirillum salinarum AK4</name>
    <dbReference type="NCBI Taxonomy" id="1238182"/>
    <lineage>
        <taxon>Bacteria</taxon>
        <taxon>Pseudomonadati</taxon>
        <taxon>Pseudomonadota</taxon>
        <taxon>Alphaproteobacteria</taxon>
        <taxon>Rhodospirillales</taxon>
        <taxon>Novispirillaceae</taxon>
        <taxon>Caenispirillum</taxon>
    </lineage>
</organism>
<dbReference type="InterPro" id="IPR000595">
    <property type="entry name" value="cNMP-bd_dom"/>
</dbReference>
<dbReference type="OrthoDB" id="3182344at2"/>
<dbReference type="AlphaFoldDB" id="K9GVI3"/>
<dbReference type="InterPro" id="IPR036390">
    <property type="entry name" value="WH_DNA-bd_sf"/>
</dbReference>
<dbReference type="InterPro" id="IPR050397">
    <property type="entry name" value="Env_Response_Regulators"/>
</dbReference>
<protein>
    <submittedName>
        <fullName evidence="6">cAMP-binding protein</fullName>
    </submittedName>
</protein>
<feature type="domain" description="Cyclic nucleotide-binding" evidence="4">
    <location>
        <begin position="15"/>
        <end position="118"/>
    </location>
</feature>
<dbReference type="Gene3D" id="2.60.120.10">
    <property type="entry name" value="Jelly Rolls"/>
    <property type="match status" value="1"/>
</dbReference>
<keyword evidence="3" id="KW-0804">Transcription</keyword>
<dbReference type="InterPro" id="IPR014710">
    <property type="entry name" value="RmlC-like_jellyroll"/>
</dbReference>
<dbReference type="PROSITE" id="PS50042">
    <property type="entry name" value="CNMP_BINDING_3"/>
    <property type="match status" value="1"/>
</dbReference>
<name>K9GVI3_9PROT</name>
<evidence type="ECO:0000256" key="2">
    <source>
        <dbReference type="ARBA" id="ARBA00023125"/>
    </source>
</evidence>
<reference evidence="6 7" key="1">
    <citation type="journal article" date="2013" name="Genome Announc.">
        <title>Draft Genome Sequence of an Alphaproteobacterium, Caenispirillum salinarum AK4(T), Isolated from a Solar Saltern.</title>
        <authorList>
            <person name="Khatri I."/>
            <person name="Singh A."/>
            <person name="Korpole S."/>
            <person name="Pinnaka A.K."/>
            <person name="Subramanian S."/>
        </authorList>
    </citation>
    <scope>NUCLEOTIDE SEQUENCE [LARGE SCALE GENOMIC DNA]</scope>
    <source>
        <strain evidence="6 7">AK4</strain>
    </source>
</reference>